<dbReference type="EMBL" id="OCNJ01000011">
    <property type="protein sequence ID" value="SOE00116.1"/>
    <property type="molecule type" value="Genomic_DNA"/>
</dbReference>
<dbReference type="RefSeq" id="WP_097281074.1">
    <property type="nucleotide sequence ID" value="NZ_OCNJ01000011.1"/>
</dbReference>
<protein>
    <submittedName>
        <fullName evidence="1">5-carboxymethyl-2-hydroxymuconate isomerase</fullName>
    </submittedName>
</protein>
<dbReference type="SUPFAM" id="SSF55331">
    <property type="entry name" value="Tautomerase/MIF"/>
    <property type="match status" value="1"/>
</dbReference>
<dbReference type="PANTHER" id="PTHR37950:SF1">
    <property type="entry name" value="4-HYDROXYPHENYLACETATE CATABOLISM PROTEIN"/>
    <property type="match status" value="1"/>
</dbReference>
<accession>A0A286GY50</accession>
<organism evidence="1 2">
    <name type="scientific">Caenispirillum bisanense</name>
    <dbReference type="NCBI Taxonomy" id="414052"/>
    <lineage>
        <taxon>Bacteria</taxon>
        <taxon>Pseudomonadati</taxon>
        <taxon>Pseudomonadota</taxon>
        <taxon>Alphaproteobacteria</taxon>
        <taxon>Rhodospirillales</taxon>
        <taxon>Novispirillaceae</taxon>
        <taxon>Caenispirillum</taxon>
    </lineage>
</organism>
<dbReference type="OrthoDB" id="7203947at2"/>
<keyword evidence="2" id="KW-1185">Reference proteome</keyword>
<evidence type="ECO:0000313" key="2">
    <source>
        <dbReference type="Proteomes" id="UP000219621"/>
    </source>
</evidence>
<proteinExistence type="predicted"/>
<dbReference type="InterPro" id="IPR014347">
    <property type="entry name" value="Tautomerase/MIF_sf"/>
</dbReference>
<dbReference type="Pfam" id="PF02962">
    <property type="entry name" value="CHMI"/>
    <property type="match status" value="1"/>
</dbReference>
<dbReference type="InterPro" id="IPR004220">
    <property type="entry name" value="5-COMe_2-OHmuconate_Isoase"/>
</dbReference>
<sequence length="120" mass="12508">MPQIRIEHSTDLAARLDTRSLALGIHRLTVEHVNASVAACKTRVLDVGAPIIGDGAAGRSLLHIEIGLLPGRTPEAKKALSEAVLAAAAAAVGERAPAETHISVEIRDMDGGSYQKTVLS</sequence>
<gene>
    <name evidence="1" type="ORF">SAMN05421508_11189</name>
</gene>
<name>A0A286GY50_9PROT</name>
<keyword evidence="1" id="KW-0413">Isomerase</keyword>
<reference evidence="2" key="1">
    <citation type="submission" date="2017-09" db="EMBL/GenBank/DDBJ databases">
        <authorList>
            <person name="Varghese N."/>
            <person name="Submissions S."/>
        </authorList>
    </citation>
    <scope>NUCLEOTIDE SEQUENCE [LARGE SCALE GENOMIC DNA]</scope>
    <source>
        <strain evidence="2">USBA 140</strain>
    </source>
</reference>
<dbReference type="PANTHER" id="PTHR37950">
    <property type="entry name" value="4-HYDROXYPHENYLACETATE CATABOLISM PROTEIN"/>
    <property type="match status" value="1"/>
</dbReference>
<dbReference type="Gene3D" id="3.30.429.10">
    <property type="entry name" value="Macrophage Migration Inhibitory Factor"/>
    <property type="match status" value="1"/>
</dbReference>
<dbReference type="GO" id="GO:0008704">
    <property type="term" value="F:5-carboxymethyl-2-hydroxymuconate delta-isomerase activity"/>
    <property type="evidence" value="ECO:0007669"/>
    <property type="project" value="InterPro"/>
</dbReference>
<evidence type="ECO:0000313" key="1">
    <source>
        <dbReference type="EMBL" id="SOE00116.1"/>
    </source>
</evidence>
<dbReference type="AlphaFoldDB" id="A0A286GY50"/>
<dbReference type="Proteomes" id="UP000219621">
    <property type="component" value="Unassembled WGS sequence"/>
</dbReference>